<sequence>MSDGTASEPPADADLPVVEPPFEATDDPRVGGVVLAGGTSDRFGDRNKLLASLEGAPLVAHAARTLLETDVDPVVVVVGYEADRVQEAVSELPVTTVSNPTYEAGQSTSVRSGVETLRERTTVDAAVIALGDMPFVDPSTVDALVSAYASGAGDALAPAYESERGNPVLFDRRFFDLLTAVEGDVGGRRILLEGDSSALVAVDDPGVCRDVDRPNDLSHEKR</sequence>
<dbReference type="Proteomes" id="UP000198848">
    <property type="component" value="Unassembled WGS sequence"/>
</dbReference>
<dbReference type="OrthoDB" id="28434at2157"/>
<dbReference type="PANTHER" id="PTHR43777">
    <property type="entry name" value="MOLYBDENUM COFACTOR CYTIDYLYLTRANSFERASE"/>
    <property type="match status" value="1"/>
</dbReference>
<protein>
    <submittedName>
        <fullName evidence="3">Molybdenum cofactor cytidylyltransferase</fullName>
    </submittedName>
</protein>
<gene>
    <name evidence="3" type="ORF">SAMN04489842_3924</name>
</gene>
<dbReference type="Gene3D" id="3.90.550.10">
    <property type="entry name" value="Spore Coat Polysaccharide Biosynthesis Protein SpsA, Chain A"/>
    <property type="match status" value="1"/>
</dbReference>
<dbReference type="Pfam" id="PF12804">
    <property type="entry name" value="NTP_transf_3"/>
    <property type="match status" value="1"/>
</dbReference>
<keyword evidence="3" id="KW-0808">Transferase</keyword>
<dbReference type="CDD" id="cd04182">
    <property type="entry name" value="GT_2_like_f"/>
    <property type="match status" value="1"/>
</dbReference>
<keyword evidence="3" id="KW-0548">Nucleotidyltransferase</keyword>
<evidence type="ECO:0000313" key="3">
    <source>
        <dbReference type="EMBL" id="SDR42731.1"/>
    </source>
</evidence>
<evidence type="ECO:0000259" key="2">
    <source>
        <dbReference type="Pfam" id="PF12804"/>
    </source>
</evidence>
<feature type="domain" description="MobA-like NTP transferase" evidence="2">
    <location>
        <begin position="32"/>
        <end position="193"/>
    </location>
</feature>
<dbReference type="STRING" id="1095778.SAMN04489842_3924"/>
<dbReference type="InterPro" id="IPR025877">
    <property type="entry name" value="MobA-like_NTP_Trfase"/>
</dbReference>
<name>A0A1H1IYE7_NATTX</name>
<dbReference type="SUPFAM" id="SSF53448">
    <property type="entry name" value="Nucleotide-diphospho-sugar transferases"/>
    <property type="match status" value="1"/>
</dbReference>
<evidence type="ECO:0000313" key="4">
    <source>
        <dbReference type="Proteomes" id="UP000198848"/>
    </source>
</evidence>
<keyword evidence="4" id="KW-1185">Reference proteome</keyword>
<dbReference type="GO" id="GO:0016779">
    <property type="term" value="F:nucleotidyltransferase activity"/>
    <property type="evidence" value="ECO:0007669"/>
    <property type="project" value="UniProtKB-KW"/>
</dbReference>
<evidence type="ECO:0000256" key="1">
    <source>
        <dbReference type="SAM" id="MobiDB-lite"/>
    </source>
</evidence>
<dbReference type="EMBL" id="FNLC01000006">
    <property type="protein sequence ID" value="SDR42731.1"/>
    <property type="molecule type" value="Genomic_DNA"/>
</dbReference>
<dbReference type="InterPro" id="IPR029044">
    <property type="entry name" value="Nucleotide-diphossugar_trans"/>
</dbReference>
<reference evidence="4" key="1">
    <citation type="submission" date="2016-10" db="EMBL/GenBank/DDBJ databases">
        <authorList>
            <person name="Varghese N."/>
            <person name="Submissions S."/>
        </authorList>
    </citation>
    <scope>NUCLEOTIDE SEQUENCE [LARGE SCALE GENOMIC DNA]</scope>
    <source>
        <strain evidence="4">DSM 24767</strain>
    </source>
</reference>
<dbReference type="AlphaFoldDB" id="A0A1H1IYE7"/>
<dbReference type="PANTHER" id="PTHR43777:SF1">
    <property type="entry name" value="MOLYBDENUM COFACTOR CYTIDYLYLTRANSFERASE"/>
    <property type="match status" value="1"/>
</dbReference>
<feature type="region of interest" description="Disordered" evidence="1">
    <location>
        <begin position="1"/>
        <end position="31"/>
    </location>
</feature>
<proteinExistence type="predicted"/>
<accession>A0A1H1IYE7</accession>
<organism evidence="3 4">
    <name type="scientific">Natronobacterium texcoconense</name>
    <dbReference type="NCBI Taxonomy" id="1095778"/>
    <lineage>
        <taxon>Archaea</taxon>
        <taxon>Methanobacteriati</taxon>
        <taxon>Methanobacteriota</taxon>
        <taxon>Stenosarchaea group</taxon>
        <taxon>Halobacteria</taxon>
        <taxon>Halobacteriales</taxon>
        <taxon>Natrialbaceae</taxon>
        <taxon>Natronobacterium</taxon>
    </lineage>
</organism>
<dbReference type="RefSeq" id="WP_090385649.1">
    <property type="nucleotide sequence ID" value="NZ_FNLC01000006.1"/>
</dbReference>